<dbReference type="AlphaFoldDB" id="A0AAW9D684"/>
<gene>
    <name evidence="2" type="ORF">C7S16_0776</name>
</gene>
<dbReference type="EMBL" id="QXCT01000002">
    <property type="protein sequence ID" value="MDW9257494.1"/>
    <property type="molecule type" value="Genomic_DNA"/>
</dbReference>
<organism evidence="2 3">
    <name type="scientific">Burkholderia thailandensis</name>
    <dbReference type="NCBI Taxonomy" id="57975"/>
    <lineage>
        <taxon>Bacteria</taxon>
        <taxon>Pseudomonadati</taxon>
        <taxon>Pseudomonadota</taxon>
        <taxon>Betaproteobacteria</taxon>
        <taxon>Burkholderiales</taxon>
        <taxon>Burkholderiaceae</taxon>
        <taxon>Burkholderia</taxon>
        <taxon>pseudomallei group</taxon>
    </lineage>
</organism>
<protein>
    <submittedName>
        <fullName evidence="2">Uncharacterized protein</fullName>
    </submittedName>
</protein>
<evidence type="ECO:0000256" key="1">
    <source>
        <dbReference type="SAM" id="MobiDB-lite"/>
    </source>
</evidence>
<evidence type="ECO:0000313" key="2">
    <source>
        <dbReference type="EMBL" id="MDW9257494.1"/>
    </source>
</evidence>
<reference evidence="2" key="1">
    <citation type="submission" date="2018-08" db="EMBL/GenBank/DDBJ databases">
        <title>Identification of Burkholderia cepacia strains that express a Burkholderia pseudomallei-like capsular polysaccharide.</title>
        <authorList>
            <person name="Burtnick M.N."/>
            <person name="Vongsouvath M."/>
            <person name="Newton P."/>
            <person name="Wuthiekanun V."/>
            <person name="Limmathurotsakul D."/>
            <person name="Brett P.J."/>
            <person name="Chantratita N."/>
            <person name="Dance D.A."/>
        </authorList>
    </citation>
    <scope>NUCLEOTIDE SEQUENCE</scope>
    <source>
        <strain evidence="2">SBXCC001</strain>
    </source>
</reference>
<dbReference type="Proteomes" id="UP001272137">
    <property type="component" value="Unassembled WGS sequence"/>
</dbReference>
<evidence type="ECO:0000313" key="3">
    <source>
        <dbReference type="Proteomes" id="UP001272137"/>
    </source>
</evidence>
<feature type="compositionally biased region" description="Basic and acidic residues" evidence="1">
    <location>
        <begin position="144"/>
        <end position="158"/>
    </location>
</feature>
<proteinExistence type="predicted"/>
<comment type="caution">
    <text evidence="2">The sequence shown here is derived from an EMBL/GenBank/DDBJ whole genome shotgun (WGS) entry which is preliminary data.</text>
</comment>
<name>A0AAW9D684_BURTH</name>
<feature type="region of interest" description="Disordered" evidence="1">
    <location>
        <begin position="104"/>
        <end position="158"/>
    </location>
</feature>
<sequence length="158" mass="17149">MPHGVWRDAWRARARCRIWLIASRPDSAAESSAVRQLASGAAGAGFEAEDATMMRDAARFPSMDAACARQRGAAARCAPAPRPSTLEEAILVRPDRLRYDRPLIAAQPSRQDGRSGAVLSFAGPESADRRHRQLAFSSNNNDPPVHEAARAARHEAPQ</sequence>
<accession>A0AAW9D684</accession>